<evidence type="ECO:0000313" key="2">
    <source>
        <dbReference type="EMBL" id="CAH0473136.1"/>
    </source>
</evidence>
<dbReference type="PANTHER" id="PTHR13510:SF44">
    <property type="entry name" value="RABENOSYN-5"/>
    <property type="match status" value="1"/>
</dbReference>
<organism evidence="2 3">
    <name type="scientific">Peronospora belbahrii</name>
    <dbReference type="NCBI Taxonomy" id="622444"/>
    <lineage>
        <taxon>Eukaryota</taxon>
        <taxon>Sar</taxon>
        <taxon>Stramenopiles</taxon>
        <taxon>Oomycota</taxon>
        <taxon>Peronosporomycetes</taxon>
        <taxon>Peronosporales</taxon>
        <taxon>Peronosporaceae</taxon>
        <taxon>Peronospora</taxon>
    </lineage>
</organism>
<dbReference type="PANTHER" id="PTHR13510">
    <property type="entry name" value="FYVE-FINGER-CONTAINING RAB5 EFFECTOR PROTEIN RABENOSYN-5-RELATED"/>
    <property type="match status" value="1"/>
</dbReference>
<feature type="region of interest" description="Disordered" evidence="1">
    <location>
        <begin position="426"/>
        <end position="448"/>
    </location>
</feature>
<evidence type="ECO:0000313" key="3">
    <source>
        <dbReference type="Proteomes" id="UP001160483"/>
    </source>
</evidence>
<accession>A0AAU9KFV3</accession>
<proteinExistence type="predicted"/>
<sequence length="581" mass="66002">MKFPLSRAPFGNYPALSEAQSRKIESIVQQTLLETVGEYEVHQQKKRRVLPRSHYKVVKKVENLICYRQRLVHGNANDVVWRIPKIVTIGVMVGTLDDVMYGLLATDATSTFIRASYTNEELLDSELLHCIESPTIETPFQFCGVKWHVLELTKIATKRDFVFVEATGIIVRPNGERIGYHIMHSVDLPELGELSEKYQVLRARVVTCNLFRQLSNNTIDVYMTGLVDPNGHMMGAVATTATVRLLLRLGQAFECSHSKKLEYLLEQQQKKRANHFSRSNGLVAFSRPNEALKPCAVCTTTLHMFRSVARCELCSEAVCSRCRVTRRLSYRVARPKELKQQNTIFCTACVAKGSIYSAVSVARAELQLQSSFRKIASIRTNNLVSTQLRRFLISSSISSNTTALSSSTYSRFETPVETDENLLNLTTRQRNRSSDDLNVPARKRSLTHPPVANDKAEMEKLTELDLCDSISMVSSSSDYMDEEFDENDVDTRQIHTFSDLPEFDSADKLAISMPMKPYTSESESHERRQRELMRRMVELRQNAESVYQLTQRNTQSMWCSGVPSISQSVYLTNSVLDIDLD</sequence>
<dbReference type="EMBL" id="CAKKTJ010000001">
    <property type="protein sequence ID" value="CAH0473136.1"/>
    <property type="molecule type" value="Genomic_DNA"/>
</dbReference>
<evidence type="ECO:0008006" key="4">
    <source>
        <dbReference type="Google" id="ProtNLM"/>
    </source>
</evidence>
<gene>
    <name evidence="2" type="ORF">PBS003_LOCUS45</name>
</gene>
<dbReference type="Proteomes" id="UP001160483">
    <property type="component" value="Unassembled WGS sequence"/>
</dbReference>
<dbReference type="InterPro" id="IPR052727">
    <property type="entry name" value="Rab4/Rab5_effector"/>
</dbReference>
<dbReference type="InterPro" id="IPR011011">
    <property type="entry name" value="Znf_FYVE_PHD"/>
</dbReference>
<evidence type="ECO:0000256" key="1">
    <source>
        <dbReference type="SAM" id="MobiDB-lite"/>
    </source>
</evidence>
<protein>
    <recommendedName>
        <fullName evidence="4">FYVE-type domain-containing protein</fullName>
    </recommendedName>
</protein>
<name>A0AAU9KFV3_9STRA</name>
<dbReference type="Gene3D" id="3.30.530.20">
    <property type="match status" value="1"/>
</dbReference>
<reference evidence="2" key="1">
    <citation type="submission" date="2021-11" db="EMBL/GenBank/DDBJ databases">
        <authorList>
            <person name="Islam A."/>
            <person name="Islam S."/>
            <person name="Flora M.S."/>
            <person name="Rahman M."/>
            <person name="Ziaur R.M."/>
            <person name="Epstein J.H."/>
            <person name="Hassan M."/>
            <person name="Klassen M."/>
            <person name="Woodard K."/>
            <person name="Webb A."/>
            <person name="Webby R.J."/>
            <person name="El Zowalaty M.E."/>
        </authorList>
    </citation>
    <scope>NUCLEOTIDE SEQUENCE</scope>
    <source>
        <strain evidence="2">Pbs3</strain>
    </source>
</reference>
<comment type="caution">
    <text evidence="2">The sequence shown here is derived from an EMBL/GenBank/DDBJ whole genome shotgun (WGS) entry which is preliminary data.</text>
</comment>
<dbReference type="InterPro" id="IPR023393">
    <property type="entry name" value="START-like_dom_sf"/>
</dbReference>
<dbReference type="SUPFAM" id="SSF57903">
    <property type="entry name" value="FYVE/PHD zinc finger"/>
    <property type="match status" value="1"/>
</dbReference>
<dbReference type="AlphaFoldDB" id="A0AAU9KFV3"/>